<evidence type="ECO:0000313" key="3">
    <source>
        <dbReference type="Proteomes" id="UP001589789"/>
    </source>
</evidence>
<protein>
    <submittedName>
        <fullName evidence="2">Uncharacterized protein</fullName>
    </submittedName>
</protein>
<dbReference type="EMBL" id="JBHLVZ010000074">
    <property type="protein sequence ID" value="MFC0388027.1"/>
    <property type="molecule type" value="Genomic_DNA"/>
</dbReference>
<dbReference type="RefSeq" id="WP_377054045.1">
    <property type="nucleotide sequence ID" value="NZ_JBHLVZ010000074.1"/>
</dbReference>
<evidence type="ECO:0000313" key="2">
    <source>
        <dbReference type="EMBL" id="MFC0388027.1"/>
    </source>
</evidence>
<proteinExistence type="predicted"/>
<feature type="region of interest" description="Disordered" evidence="1">
    <location>
        <begin position="1"/>
        <end position="21"/>
    </location>
</feature>
<gene>
    <name evidence="2" type="ORF">ACFFIC_21135</name>
</gene>
<name>A0ABV6IXG9_9PROT</name>
<comment type="caution">
    <text evidence="2">The sequence shown here is derived from an EMBL/GenBank/DDBJ whole genome shotgun (WGS) entry which is preliminary data.</text>
</comment>
<reference evidence="2 3" key="1">
    <citation type="submission" date="2024-09" db="EMBL/GenBank/DDBJ databases">
        <authorList>
            <person name="Sun Q."/>
            <person name="Mori K."/>
        </authorList>
    </citation>
    <scope>NUCLEOTIDE SEQUENCE [LARGE SCALE GENOMIC DNA]</scope>
    <source>
        <strain evidence="2 3">CCM 7468</strain>
    </source>
</reference>
<organism evidence="2 3">
    <name type="scientific">Muricoccus vinaceus</name>
    <dbReference type="NCBI Taxonomy" id="424704"/>
    <lineage>
        <taxon>Bacteria</taxon>
        <taxon>Pseudomonadati</taxon>
        <taxon>Pseudomonadota</taxon>
        <taxon>Alphaproteobacteria</taxon>
        <taxon>Acetobacterales</taxon>
        <taxon>Roseomonadaceae</taxon>
        <taxon>Muricoccus</taxon>
    </lineage>
</organism>
<sequence>MAPPPPHGTGRAPRQGPLSGFAEAAGTRVLAAARDQLFEDLVRGHDRLESARAVLSFTTELVARSHDALARSIAILAPKARRVRSVPGREASIPAWRRGRAVRRRGCGLAAEDNRRAPDP</sequence>
<accession>A0ABV6IXG9</accession>
<dbReference type="Proteomes" id="UP001589789">
    <property type="component" value="Unassembled WGS sequence"/>
</dbReference>
<evidence type="ECO:0000256" key="1">
    <source>
        <dbReference type="SAM" id="MobiDB-lite"/>
    </source>
</evidence>
<keyword evidence="3" id="KW-1185">Reference proteome</keyword>